<evidence type="ECO:0008006" key="3">
    <source>
        <dbReference type="Google" id="ProtNLM"/>
    </source>
</evidence>
<reference evidence="1 2" key="1">
    <citation type="submission" date="2020-12" db="EMBL/GenBank/DDBJ databases">
        <title>Genomic characterization of four novel bacteriophages infecting Klebsiella pneumoniae.</title>
        <authorList>
            <person name="Estrada Bonilla B."/>
            <person name="Costa A.R."/>
            <person name="van Rossum T."/>
            <person name="Hagedoorn S."/>
            <person name="Wallinga H."/>
            <person name="Xiao M."/>
            <person name="Song W."/>
            <person name="Haas P.-J."/>
            <person name="Nobrega F.L."/>
            <person name="Brouns S.J.J."/>
        </authorList>
    </citation>
    <scope>NUCLEOTIDE SEQUENCE [LARGE SCALE GENOMIC DNA]</scope>
</reference>
<sequence>MGKKKSNENEVAIFFKLDDASYLRLKDVKTNYLQITQSETNAMTQNNTRLTVRVRRTETFNGDLENSANVTLYEAATKYRLPYDPNTLTSRCIELEKVITQEEYEMALPFGERLYQKRRYAVDLGNGFVGELDWYFDKELNDFGYYCKLDINTPVEGLRPGQITTLLKNLPKIGIVISDLINPPWIKSNEIKNRISELMEKRWNLI</sequence>
<protein>
    <recommendedName>
        <fullName evidence="3">CYTH domain-containing protein</fullName>
    </recommendedName>
</protein>
<evidence type="ECO:0000313" key="1">
    <source>
        <dbReference type="EMBL" id="QQV92130.1"/>
    </source>
</evidence>
<dbReference type="EMBL" id="MW394391">
    <property type="protein sequence ID" value="QQV92130.1"/>
    <property type="molecule type" value="Genomic_DNA"/>
</dbReference>
<organism evidence="1 2">
    <name type="scientific">Klebsiella phage vB_KpM_FBKp24</name>
    <dbReference type="NCBI Taxonomy" id="2801834"/>
    <lineage>
        <taxon>Viruses</taxon>
        <taxon>Duplodnaviria</taxon>
        <taxon>Heunggongvirae</taxon>
        <taxon>Uroviricota</taxon>
        <taxon>Caudoviricetes</taxon>
        <taxon>Chimalliviridae</taxon>
        <taxon>Maaswegvirus</taxon>
        <taxon>Maaswegvirus Kp24</taxon>
    </lineage>
</organism>
<dbReference type="Proteomes" id="UP000596381">
    <property type="component" value="Segment"/>
</dbReference>
<accession>A0A7U0GBI3</accession>
<name>A0A7U0GBI3_9CAUD</name>
<evidence type="ECO:0000313" key="2">
    <source>
        <dbReference type="Proteomes" id="UP000596381"/>
    </source>
</evidence>
<keyword evidence="2" id="KW-1185">Reference proteome</keyword>
<proteinExistence type="predicted"/>
<dbReference type="Gene3D" id="2.40.320.10">
    <property type="entry name" value="Hypothetical Protein Pfu-838710-001"/>
    <property type="match status" value="1"/>
</dbReference>
<gene>
    <name evidence="1" type="ORF">vBKpMFBKp24_098</name>
</gene>